<comment type="caution">
    <text evidence="2">The sequence shown here is derived from an EMBL/GenBank/DDBJ whole genome shotgun (WGS) entry which is preliminary data.</text>
</comment>
<evidence type="ECO:0000256" key="1">
    <source>
        <dbReference type="SAM" id="Phobius"/>
    </source>
</evidence>
<dbReference type="InterPro" id="IPR012902">
    <property type="entry name" value="N_methyl_site"/>
</dbReference>
<accession>W7UFN1</accession>
<dbReference type="PROSITE" id="PS00018">
    <property type="entry name" value="EF_HAND_1"/>
    <property type="match status" value="1"/>
</dbReference>
<dbReference type="PATRIC" id="fig|1341157.4.peg.2168"/>
<keyword evidence="1" id="KW-0472">Membrane</keyword>
<dbReference type="SUPFAM" id="SSF54523">
    <property type="entry name" value="Pili subunits"/>
    <property type="match status" value="1"/>
</dbReference>
<dbReference type="EMBL" id="ATAX01000028">
    <property type="protein sequence ID" value="EWM52718.1"/>
    <property type="molecule type" value="Genomic_DNA"/>
</dbReference>
<evidence type="ECO:0000313" key="2">
    <source>
        <dbReference type="EMBL" id="EWM52718.1"/>
    </source>
</evidence>
<dbReference type="RefSeq" id="WP_037299793.1">
    <property type="nucleotide sequence ID" value="NZ_ATAX01000028.1"/>
</dbReference>
<dbReference type="InterPro" id="IPR045584">
    <property type="entry name" value="Pilin-like"/>
</dbReference>
<dbReference type="AlphaFoldDB" id="W7UFN1"/>
<dbReference type="NCBIfam" id="TIGR02532">
    <property type="entry name" value="IV_pilin_GFxxxE"/>
    <property type="match status" value="1"/>
</dbReference>
<sequence>MNRKVKKGFTLVELIVVMAIFSILMVGVMAITKPVSAIFRNTSISEKTYSYANNIQTYLQGKLEYSENIIVATTSNMDTDGDGDVDDADIAAWAERYRASHYQPTIGGNQMSAVGYNGHDVVYLKGKVHVLRLLNNDDTTLNLKRGEITHRVFDFDTKTPIATLAPYPAEKSELNPAFFDAQDSAYNFSYALGASNLTVVPTPTGGDSNEIYRALDKDYENDNSGINANKLDLTIVLDKKTGGSVDETRVKNSSTFSYRAFRSPVAIQIANLPLTNIAARNRRIATPVGVARPLFNNSTKVVTEADPSDAVQCGKGFAWGDQYFSNTVLPPKVDFDDDIYFIYSYTDEIELSSLVAN</sequence>
<proteinExistence type="predicted"/>
<evidence type="ECO:0008006" key="4">
    <source>
        <dbReference type="Google" id="ProtNLM"/>
    </source>
</evidence>
<evidence type="ECO:0000313" key="3">
    <source>
        <dbReference type="Proteomes" id="UP000019365"/>
    </source>
</evidence>
<keyword evidence="1" id="KW-1133">Transmembrane helix</keyword>
<reference evidence="2 3" key="1">
    <citation type="journal article" date="2014" name="PLoS ONE">
        <title>Rumen cellulosomics: divergent fiber-degrading strategies revealed by comparative genome-wide analysis of six ruminococcal strains.</title>
        <authorList>
            <person name="Dassa B."/>
            <person name="Borovok I."/>
            <person name="Ruimy-Israeli V."/>
            <person name="Lamed R."/>
            <person name="Flint H.J."/>
            <person name="Duncan S.H."/>
            <person name="Henrissat B."/>
            <person name="Coutinho P."/>
            <person name="Morrison M."/>
            <person name="Mosoni P."/>
            <person name="Yeoman C.J."/>
            <person name="White B.A."/>
            <person name="Bayer E.A."/>
        </authorList>
    </citation>
    <scope>NUCLEOTIDE SEQUENCE [LARGE SCALE GENOMIC DNA]</scope>
    <source>
        <strain evidence="2 3">007c</strain>
    </source>
</reference>
<protein>
    <recommendedName>
        <fullName evidence="4">Prepilin-type N-terminal cleavage/methylation domain-containing protein</fullName>
    </recommendedName>
</protein>
<dbReference type="Proteomes" id="UP000019365">
    <property type="component" value="Unassembled WGS sequence"/>
</dbReference>
<name>W7UFN1_RUMFL</name>
<organism evidence="2 3">
    <name type="scientific">Ruminococcus flavefaciens 007c</name>
    <dbReference type="NCBI Taxonomy" id="1341157"/>
    <lineage>
        <taxon>Bacteria</taxon>
        <taxon>Bacillati</taxon>
        <taxon>Bacillota</taxon>
        <taxon>Clostridia</taxon>
        <taxon>Eubacteriales</taxon>
        <taxon>Oscillospiraceae</taxon>
        <taxon>Ruminococcus</taxon>
    </lineage>
</organism>
<dbReference type="Pfam" id="PF07963">
    <property type="entry name" value="N_methyl"/>
    <property type="match status" value="1"/>
</dbReference>
<gene>
    <name evidence="2" type="ORF">RF007C_13870</name>
</gene>
<keyword evidence="3" id="KW-1185">Reference proteome</keyword>
<dbReference type="OrthoDB" id="1818915at2"/>
<feature type="transmembrane region" description="Helical" evidence="1">
    <location>
        <begin position="12"/>
        <end position="31"/>
    </location>
</feature>
<dbReference type="PROSITE" id="PS00409">
    <property type="entry name" value="PROKAR_NTER_METHYL"/>
    <property type="match status" value="1"/>
</dbReference>
<dbReference type="InterPro" id="IPR018247">
    <property type="entry name" value="EF_Hand_1_Ca_BS"/>
</dbReference>
<keyword evidence="1" id="KW-0812">Transmembrane</keyword>